<sequence length="259" mass="29009">MSQSLPPNLVKATTGQYSIPIRAIFSEAWHRIKGMKKSFWGGFALLFLTLVGIYVLFQFFLAVCSVLHLYKAGAIGGFIAGGFFEVLRLLLSMSLVFLALQHLRRQSITSTMVFEFRKAWKPLTIIAVSFYLLNFLLVSSGKLILNKFNAPGLENAFALGMGIQFIVFIILFTYIAMLITMSMLLILDKKMSLKESFTVAFKSINQHVFKNIALLLATSFLFLGIGLVTLGVGLIWLLPFMSLVSAIQYQRIFCTDSID</sequence>
<keyword evidence="3" id="KW-1185">Reference proteome</keyword>
<dbReference type="OrthoDB" id="5516623at2"/>
<keyword evidence="1" id="KW-0812">Transmembrane</keyword>
<protein>
    <submittedName>
        <fullName evidence="2">Uncharacterized protein</fullName>
    </submittedName>
</protein>
<feature type="transmembrane region" description="Helical" evidence="1">
    <location>
        <begin position="39"/>
        <end position="69"/>
    </location>
</feature>
<feature type="transmembrane region" description="Helical" evidence="1">
    <location>
        <begin position="212"/>
        <end position="238"/>
    </location>
</feature>
<gene>
    <name evidence="2" type="ORF">RVIR1_08090</name>
</gene>
<keyword evidence="1" id="KW-0472">Membrane</keyword>
<feature type="transmembrane region" description="Helical" evidence="1">
    <location>
        <begin position="165"/>
        <end position="187"/>
    </location>
</feature>
<evidence type="ECO:0000313" key="2">
    <source>
        <dbReference type="EMBL" id="BBB15298.1"/>
    </source>
</evidence>
<dbReference type="EMBL" id="AP018005">
    <property type="protein sequence ID" value="BBB15298.1"/>
    <property type="molecule type" value="Genomic_DNA"/>
</dbReference>
<feature type="transmembrane region" description="Helical" evidence="1">
    <location>
        <begin position="75"/>
        <end position="100"/>
    </location>
</feature>
<evidence type="ECO:0000313" key="3">
    <source>
        <dbReference type="Proteomes" id="UP000282483"/>
    </source>
</evidence>
<name>A0A2Z5UUX3_9COXI</name>
<evidence type="ECO:0000256" key="1">
    <source>
        <dbReference type="SAM" id="Phobius"/>
    </source>
</evidence>
<dbReference type="AlphaFoldDB" id="A0A2Z5UUX3"/>
<feature type="transmembrane region" description="Helical" evidence="1">
    <location>
        <begin position="120"/>
        <end position="145"/>
    </location>
</feature>
<dbReference type="Proteomes" id="UP000282483">
    <property type="component" value="Chromosome"/>
</dbReference>
<reference evidence="2 3" key="1">
    <citation type="submission" date="2017-03" db="EMBL/GenBank/DDBJ databases">
        <title>The genome sequence of Candidatus Rickettsiella viridis.</title>
        <authorList>
            <person name="Nikoh N."/>
            <person name="Tsuchida T."/>
            <person name="Yamaguchi K."/>
            <person name="Maeda T."/>
            <person name="Shigenobu S."/>
            <person name="Fukatsu T."/>
        </authorList>
    </citation>
    <scope>NUCLEOTIDE SEQUENCE [LARGE SCALE GENOMIC DNA]</scope>
    <source>
        <strain evidence="2 3">Ap-RA04</strain>
    </source>
</reference>
<dbReference type="RefSeq" id="WP_126322765.1">
    <property type="nucleotide sequence ID" value="NZ_AP018005.1"/>
</dbReference>
<dbReference type="KEGG" id="rvi:RVIR1_08090"/>
<organism evidence="2 3">
    <name type="scientific">Candidatus Rickettsiella viridis</name>
    <dbReference type="NCBI Taxonomy" id="676208"/>
    <lineage>
        <taxon>Bacteria</taxon>
        <taxon>Pseudomonadati</taxon>
        <taxon>Pseudomonadota</taxon>
        <taxon>Gammaproteobacteria</taxon>
        <taxon>Legionellales</taxon>
        <taxon>Coxiellaceae</taxon>
        <taxon>Rickettsiella</taxon>
    </lineage>
</organism>
<accession>A0A2Z5UUX3</accession>
<proteinExistence type="predicted"/>
<keyword evidence="1" id="KW-1133">Transmembrane helix</keyword>